<reference evidence="12" key="1">
    <citation type="submission" date="2018-10" db="EMBL/GenBank/DDBJ databases">
        <title>Schaedlerella arabinophila gen. nov. sp. nov., isolated from the mouse intestinal tract and comparative analysis with the genome of the closely related altered Schaedler flora strain ASF502.</title>
        <authorList>
            <person name="Miyake S."/>
            <person name="Soh M."/>
            <person name="Seedorf H."/>
        </authorList>
    </citation>
    <scope>NUCLEOTIDE SEQUENCE [LARGE SCALE GENOMIC DNA]</scope>
    <source>
        <strain evidence="12">DSM 106076</strain>
    </source>
</reference>
<keyword evidence="3 10" id="KW-0479">Metal-binding</keyword>
<feature type="domain" description="BRCT" evidence="11">
    <location>
        <begin position="578"/>
        <end position="656"/>
    </location>
</feature>
<dbReference type="Gene3D" id="3.30.470.30">
    <property type="entry name" value="DNA ligase/mRNA capping enzyme"/>
    <property type="match status" value="1"/>
</dbReference>
<keyword evidence="10" id="KW-0460">Magnesium</keyword>
<dbReference type="Gene3D" id="1.10.287.610">
    <property type="entry name" value="Helix hairpin bin"/>
    <property type="match status" value="1"/>
</dbReference>
<dbReference type="EC" id="6.5.1.2" evidence="10"/>
<dbReference type="Gene3D" id="2.40.50.140">
    <property type="entry name" value="Nucleic acid-binding proteins"/>
    <property type="match status" value="1"/>
</dbReference>
<protein>
    <recommendedName>
        <fullName evidence="10">DNA ligase</fullName>
        <ecNumber evidence="10">6.5.1.2</ecNumber>
    </recommendedName>
    <alternativeName>
        <fullName evidence="10">Polydeoxyribonucleotide synthase [NAD(+)]</fullName>
    </alternativeName>
</protein>
<proteinExistence type="inferred from homology"/>
<organism evidence="12 13">
    <name type="scientific">Schaedlerella arabinosiphila</name>
    <dbReference type="NCBI Taxonomy" id="2044587"/>
    <lineage>
        <taxon>Bacteria</taxon>
        <taxon>Bacillati</taxon>
        <taxon>Bacillota</taxon>
        <taxon>Clostridia</taxon>
        <taxon>Lachnospirales</taxon>
        <taxon>Lachnospiraceae</taxon>
        <taxon>Schaedlerella</taxon>
    </lineage>
</organism>
<evidence type="ECO:0000256" key="3">
    <source>
        <dbReference type="ARBA" id="ARBA00022723"/>
    </source>
</evidence>
<accession>A0A3R8JMD2</accession>
<keyword evidence="7 10" id="KW-0234">DNA repair</keyword>
<dbReference type="InterPro" id="IPR036420">
    <property type="entry name" value="BRCT_dom_sf"/>
</dbReference>
<keyword evidence="1 10" id="KW-0436">Ligase</keyword>
<dbReference type="PIRSF" id="PIRSF001604">
    <property type="entry name" value="LigA"/>
    <property type="match status" value="1"/>
</dbReference>
<feature type="binding site" evidence="10">
    <location>
        <position position="298"/>
    </location>
    <ligand>
        <name>NAD(+)</name>
        <dbReference type="ChEBI" id="CHEBI:57540"/>
    </ligand>
</feature>
<feature type="binding site" evidence="10">
    <location>
        <position position="390"/>
    </location>
    <ligand>
        <name>Zn(2+)</name>
        <dbReference type="ChEBI" id="CHEBI:29105"/>
    </ligand>
</feature>
<dbReference type="SUPFAM" id="SSF47781">
    <property type="entry name" value="RuvA domain 2-like"/>
    <property type="match status" value="1"/>
</dbReference>
<dbReference type="InterPro" id="IPR001679">
    <property type="entry name" value="DNA_ligase"/>
</dbReference>
<evidence type="ECO:0000256" key="5">
    <source>
        <dbReference type="ARBA" id="ARBA00022833"/>
    </source>
</evidence>
<dbReference type="CDD" id="cd17748">
    <property type="entry name" value="BRCT_DNA_ligase_like"/>
    <property type="match status" value="1"/>
</dbReference>
<dbReference type="InterPro" id="IPR004150">
    <property type="entry name" value="NAD_DNA_ligase_OB"/>
</dbReference>
<evidence type="ECO:0000256" key="4">
    <source>
        <dbReference type="ARBA" id="ARBA00022763"/>
    </source>
</evidence>
<keyword evidence="6 10" id="KW-0520">NAD</keyword>
<keyword evidence="4 10" id="KW-0227">DNA damage</keyword>
<dbReference type="GO" id="GO:0006260">
    <property type="term" value="P:DNA replication"/>
    <property type="evidence" value="ECO:0007669"/>
    <property type="project" value="UniProtKB-KW"/>
</dbReference>
<feature type="binding site" evidence="10">
    <location>
        <position position="387"/>
    </location>
    <ligand>
        <name>Zn(2+)</name>
        <dbReference type="ChEBI" id="CHEBI:29105"/>
    </ligand>
</feature>
<dbReference type="SUPFAM" id="SSF52113">
    <property type="entry name" value="BRCT domain"/>
    <property type="match status" value="1"/>
</dbReference>
<keyword evidence="5 10" id="KW-0862">Zinc</keyword>
<dbReference type="InterPro" id="IPR013839">
    <property type="entry name" value="DNAligase_adenylation"/>
</dbReference>
<dbReference type="Proteomes" id="UP000274920">
    <property type="component" value="Unassembled WGS sequence"/>
</dbReference>
<dbReference type="Gene3D" id="3.40.50.10190">
    <property type="entry name" value="BRCT domain"/>
    <property type="match status" value="1"/>
</dbReference>
<dbReference type="GO" id="GO:0046872">
    <property type="term" value="F:metal ion binding"/>
    <property type="evidence" value="ECO:0007669"/>
    <property type="project" value="UniProtKB-KW"/>
</dbReference>
<dbReference type="Pfam" id="PF00533">
    <property type="entry name" value="BRCT"/>
    <property type="match status" value="1"/>
</dbReference>
<dbReference type="RefSeq" id="WP_125127313.1">
    <property type="nucleotide sequence ID" value="NZ_RHJS01000002.1"/>
</dbReference>
<evidence type="ECO:0000256" key="6">
    <source>
        <dbReference type="ARBA" id="ARBA00023027"/>
    </source>
</evidence>
<keyword evidence="8 10" id="KW-0464">Manganese</keyword>
<comment type="function">
    <text evidence="10">DNA ligase that catalyzes the formation of phosphodiester linkages between 5'-phosphoryl and 3'-hydroxyl groups in double-stranded DNA using NAD as a coenzyme and as the energy source for the reaction. It is essential for DNA replication and repair of damaged DNA.</text>
</comment>
<evidence type="ECO:0000256" key="2">
    <source>
        <dbReference type="ARBA" id="ARBA00022705"/>
    </source>
</evidence>
<dbReference type="Pfam" id="PF01653">
    <property type="entry name" value="DNA_ligase_aden"/>
    <property type="match status" value="1"/>
</dbReference>
<name>A0A3R8JMD2_9FIRM</name>
<dbReference type="AlphaFoldDB" id="A0A3R8JMD2"/>
<dbReference type="EMBL" id="RHJS01000002">
    <property type="protein sequence ID" value="RRK31684.1"/>
    <property type="molecule type" value="Genomic_DNA"/>
</dbReference>
<evidence type="ECO:0000256" key="9">
    <source>
        <dbReference type="ARBA" id="ARBA00034005"/>
    </source>
</evidence>
<evidence type="ECO:0000256" key="8">
    <source>
        <dbReference type="ARBA" id="ARBA00023211"/>
    </source>
</evidence>
<feature type="binding site" evidence="10">
    <location>
        <position position="413"/>
    </location>
    <ligand>
        <name>Zn(2+)</name>
        <dbReference type="ChEBI" id="CHEBI:29105"/>
    </ligand>
</feature>
<sequence>MGAKEHKANIKRMKELTAKIREADTAYYRDDKPIMTDRDYDALTDELKSLEQNTGLTLSGSPTQRVPGEILEELTPVRHTRPMLSADKTKSVDDLVKFAGTRDVVLSWKLDGLTLVLRYNYGRLQQAITRGREGIIGEDVTHTVRTFLNVPLTVPVREPFEVRGEGVISWANFKKINLSLEEPYSHPRNLAAGSVRKLDAAEAGKRFLEFFAFDLVTDLKIQTKCWQMDFMETNGFSVVSHVKLSRMDAASIKAAVEQMDPKHYGYPVDGLIMEYDDVSYGKSLGATGHHENRLIALKWQDELFETRFLGIELATTRTGMVSITGLFEPVGIDGTAVSRAYLHNLDIFDEFQFGVGDRIQVYKANMIIPQIARNDTQSNTFTLPMVCPCCGEPLAVRTTSGGTRQLFCENPHCTAKLVQKFDHFCEKTRMDIEGPSATTLEKFIGHGWIRNFGDLYDLEQYRDEIVSTEGFGEKSFERLQASIERSRNCTLAKFIAGLGIPMVGRHAGRDLDAYFQGSWDEFEAAIVSGFDFTQLPDFGETMHKNIYQWYQDAEEAKLWRPLLSKINFIKESSTMNTNYNTPFYGKTVVATGKLKNYTRDGIQMKLLELGAKPASSVTKKTDYLIVGEKAGSKLTKAQQLGIKTLTEAEFEDMLAK</sequence>
<comment type="catalytic activity">
    <reaction evidence="9 10">
        <text>NAD(+) + (deoxyribonucleotide)n-3'-hydroxyl + 5'-phospho-(deoxyribonucleotide)m = (deoxyribonucleotide)n+m + AMP + beta-nicotinamide D-nucleotide.</text>
        <dbReference type="EC" id="6.5.1.2"/>
    </reaction>
</comment>
<feature type="binding site" evidence="10">
    <location>
        <position position="165"/>
    </location>
    <ligand>
        <name>NAD(+)</name>
        <dbReference type="ChEBI" id="CHEBI:57540"/>
    </ligand>
</feature>
<feature type="binding site" evidence="10">
    <location>
        <begin position="37"/>
        <end position="41"/>
    </location>
    <ligand>
        <name>NAD(+)</name>
        <dbReference type="ChEBI" id="CHEBI:57540"/>
    </ligand>
</feature>
<comment type="caution">
    <text evidence="10">Lacks conserved residue(s) required for the propagation of feature annotation.</text>
</comment>
<dbReference type="SMART" id="SM00532">
    <property type="entry name" value="LIGANc"/>
    <property type="match status" value="1"/>
</dbReference>
<dbReference type="HAMAP" id="MF_01588">
    <property type="entry name" value="DNA_ligase_A"/>
    <property type="match status" value="1"/>
</dbReference>
<dbReference type="PROSITE" id="PS50172">
    <property type="entry name" value="BRCT"/>
    <property type="match status" value="1"/>
</dbReference>
<dbReference type="SUPFAM" id="SSF56091">
    <property type="entry name" value="DNA ligase/mRNA capping enzyme, catalytic domain"/>
    <property type="match status" value="1"/>
</dbReference>
<evidence type="ECO:0000313" key="12">
    <source>
        <dbReference type="EMBL" id="RRK31684.1"/>
    </source>
</evidence>
<dbReference type="InterPro" id="IPR013840">
    <property type="entry name" value="DNAligase_N"/>
</dbReference>
<dbReference type="InterPro" id="IPR012340">
    <property type="entry name" value="NA-bd_OB-fold"/>
</dbReference>
<evidence type="ECO:0000256" key="1">
    <source>
        <dbReference type="ARBA" id="ARBA00022598"/>
    </source>
</evidence>
<dbReference type="GO" id="GO:0003911">
    <property type="term" value="F:DNA ligase (NAD+) activity"/>
    <property type="evidence" value="ECO:0007669"/>
    <property type="project" value="UniProtKB-UniRule"/>
</dbReference>
<evidence type="ECO:0000256" key="10">
    <source>
        <dbReference type="HAMAP-Rule" id="MF_01588"/>
    </source>
</evidence>
<evidence type="ECO:0000256" key="7">
    <source>
        <dbReference type="ARBA" id="ARBA00023204"/>
    </source>
</evidence>
<dbReference type="GO" id="GO:0006281">
    <property type="term" value="P:DNA repair"/>
    <property type="evidence" value="ECO:0007669"/>
    <property type="project" value="UniProtKB-KW"/>
</dbReference>
<feature type="active site" description="N6-AMP-lysine intermediate" evidence="10">
    <location>
        <position position="109"/>
    </location>
</feature>
<feature type="binding site" evidence="10">
    <location>
        <begin position="85"/>
        <end position="86"/>
    </location>
    <ligand>
        <name>NAD(+)</name>
        <dbReference type="ChEBI" id="CHEBI:57540"/>
    </ligand>
</feature>
<dbReference type="NCBIfam" id="NF005932">
    <property type="entry name" value="PRK07956.1"/>
    <property type="match status" value="1"/>
</dbReference>
<feature type="binding site" evidence="10">
    <location>
        <position position="130"/>
    </location>
    <ligand>
        <name>NAD(+)</name>
        <dbReference type="ChEBI" id="CHEBI:57540"/>
    </ligand>
</feature>
<evidence type="ECO:0000259" key="11">
    <source>
        <dbReference type="PROSITE" id="PS50172"/>
    </source>
</evidence>
<comment type="caution">
    <text evidence="12">The sequence shown here is derived from an EMBL/GenBank/DDBJ whole genome shotgun (WGS) entry which is preliminary data.</text>
</comment>
<dbReference type="Gene3D" id="1.10.150.20">
    <property type="entry name" value="5' to 3' exonuclease, C-terminal subdomain"/>
    <property type="match status" value="2"/>
</dbReference>
<gene>
    <name evidence="10 12" type="primary">ligA</name>
    <name evidence="12" type="ORF">EBB54_10140</name>
</gene>
<evidence type="ECO:0000313" key="13">
    <source>
        <dbReference type="Proteomes" id="UP000274920"/>
    </source>
</evidence>
<keyword evidence="13" id="KW-1185">Reference proteome</keyword>
<dbReference type="NCBIfam" id="TIGR00575">
    <property type="entry name" value="dnlj"/>
    <property type="match status" value="1"/>
</dbReference>
<dbReference type="SMART" id="SM00292">
    <property type="entry name" value="BRCT"/>
    <property type="match status" value="1"/>
</dbReference>
<feature type="binding site" evidence="10">
    <location>
        <position position="408"/>
    </location>
    <ligand>
        <name>Zn(2+)</name>
        <dbReference type="ChEBI" id="CHEBI:29105"/>
    </ligand>
</feature>
<keyword evidence="2 10" id="KW-0235">DNA replication</keyword>
<dbReference type="InterPro" id="IPR001357">
    <property type="entry name" value="BRCT_dom"/>
</dbReference>
<dbReference type="InterPro" id="IPR010994">
    <property type="entry name" value="RuvA_2-like"/>
</dbReference>
<comment type="similarity">
    <text evidence="10">Belongs to the NAD-dependent DNA ligase family. LigA subfamily.</text>
</comment>
<comment type="cofactor">
    <cofactor evidence="10">
        <name>Mg(2+)</name>
        <dbReference type="ChEBI" id="CHEBI:18420"/>
    </cofactor>
    <cofactor evidence="10">
        <name>Mn(2+)</name>
        <dbReference type="ChEBI" id="CHEBI:29035"/>
    </cofactor>
</comment>
<dbReference type="Pfam" id="PF03120">
    <property type="entry name" value="OB_DNA_ligase"/>
    <property type="match status" value="1"/>
</dbReference>
<dbReference type="SUPFAM" id="SSF50249">
    <property type="entry name" value="Nucleic acid-binding proteins"/>
    <property type="match status" value="1"/>
</dbReference>